<gene>
    <name evidence="4" type="ORF">N5A92_24895</name>
</gene>
<dbReference type="SUPFAM" id="SSF51556">
    <property type="entry name" value="Metallo-dependent hydrolases"/>
    <property type="match status" value="1"/>
</dbReference>
<evidence type="ECO:0000259" key="3">
    <source>
        <dbReference type="Pfam" id="PF01979"/>
    </source>
</evidence>
<dbReference type="Gene3D" id="2.30.40.10">
    <property type="entry name" value="Urease, subunit C, domain 1"/>
    <property type="match status" value="1"/>
</dbReference>
<dbReference type="InterPro" id="IPR050287">
    <property type="entry name" value="MTA/SAH_deaminase"/>
</dbReference>
<dbReference type="Proteomes" id="UP001320831">
    <property type="component" value="Unassembled WGS sequence"/>
</dbReference>
<feature type="domain" description="Amidohydrolase-related" evidence="3">
    <location>
        <begin position="78"/>
        <end position="436"/>
    </location>
</feature>
<dbReference type="PANTHER" id="PTHR43794:SF11">
    <property type="entry name" value="AMIDOHYDROLASE-RELATED DOMAIN-CONTAINING PROTEIN"/>
    <property type="match status" value="1"/>
</dbReference>
<dbReference type="PANTHER" id="PTHR43794">
    <property type="entry name" value="AMINOHYDROLASE SSNA-RELATED"/>
    <property type="match status" value="1"/>
</dbReference>
<keyword evidence="2" id="KW-0378">Hydrolase</keyword>
<evidence type="ECO:0000256" key="1">
    <source>
        <dbReference type="ARBA" id="ARBA00006745"/>
    </source>
</evidence>
<proteinExistence type="inferred from homology"/>
<sequence length="472" mass="49963">MQHDSTSTDQRLPSNAPEPCDLVVHNASVFTMDAQDTVIAGGALAVRDGRILALGAGRSILARYSADEVIDAGGAALHPGFIDAHVHVSQYTARSVLPLMEGKPITMGHWKGALTPEDEQASALLAALDYLKCGYTGFVDPGTIFAPDAVAAVADQANIRIWLADPYIADRAASLAINLPELASESFLARWPSGLDEALGRLGSQLFRNRDRDGLVRAFIGLYGEATDSPELYQAALDLACASGVRLQEHLGYLPAFQLNRENILDQPLLTYLDGRGFLGPNVTFIHMNLIRKNEIALLADRGVRVVWCPYGQLQMLGRPGTQARMAALQRSGIPIGIASDIPRASAFDGLGTLALCASTAAGDPVAAKEVLRMRTSGAAATVGAEDEVGSLEVGKQADFVIRQPNEAIGFASDPALELAVIGGRHTIRSVFVAGRRTVDAGRVVTGIDEVAVTTQAHRSARAISARIGLCA</sequence>
<protein>
    <submittedName>
        <fullName evidence="4">Amidohydrolase family protein</fullName>
    </submittedName>
</protein>
<comment type="caution">
    <text evidence="4">The sequence shown here is derived from an EMBL/GenBank/DDBJ whole genome shotgun (WGS) entry which is preliminary data.</text>
</comment>
<dbReference type="InterPro" id="IPR011059">
    <property type="entry name" value="Metal-dep_hydrolase_composite"/>
</dbReference>
<evidence type="ECO:0000313" key="5">
    <source>
        <dbReference type="Proteomes" id="UP001320831"/>
    </source>
</evidence>
<dbReference type="Pfam" id="PF01979">
    <property type="entry name" value="Amidohydro_1"/>
    <property type="match status" value="1"/>
</dbReference>
<dbReference type="SUPFAM" id="SSF51338">
    <property type="entry name" value="Composite domain of metallo-dependent hydrolases"/>
    <property type="match status" value="1"/>
</dbReference>
<evidence type="ECO:0000313" key="4">
    <source>
        <dbReference type="EMBL" id="MCT7378254.1"/>
    </source>
</evidence>
<reference evidence="4 5" key="1">
    <citation type="submission" date="2022-09" db="EMBL/GenBank/DDBJ databases">
        <title>Chelativorans salina sp. nov., a novel slightly halophilic bacterium isolated from a saline lake sediment enrichment.</title>
        <authorList>
            <person name="Gao L."/>
            <person name="Fang B.-Z."/>
            <person name="Li W.-J."/>
        </authorList>
    </citation>
    <scope>NUCLEOTIDE SEQUENCE [LARGE SCALE GENOMIC DNA]</scope>
    <source>
        <strain evidence="4 5">EGI FJ00035</strain>
    </source>
</reference>
<name>A0ABT2LVW8_9HYPH</name>
<dbReference type="Gene3D" id="3.20.20.140">
    <property type="entry name" value="Metal-dependent hydrolases"/>
    <property type="match status" value="1"/>
</dbReference>
<dbReference type="EMBL" id="JAOCZP010000012">
    <property type="protein sequence ID" value="MCT7378254.1"/>
    <property type="molecule type" value="Genomic_DNA"/>
</dbReference>
<dbReference type="InterPro" id="IPR032466">
    <property type="entry name" value="Metal_Hydrolase"/>
</dbReference>
<comment type="similarity">
    <text evidence="1">Belongs to the metallo-dependent hydrolases superfamily. ATZ/TRZ family.</text>
</comment>
<keyword evidence="5" id="KW-1185">Reference proteome</keyword>
<dbReference type="InterPro" id="IPR006680">
    <property type="entry name" value="Amidohydro-rel"/>
</dbReference>
<dbReference type="RefSeq" id="WP_260907125.1">
    <property type="nucleotide sequence ID" value="NZ_JAOCZP010000012.1"/>
</dbReference>
<accession>A0ABT2LVW8</accession>
<evidence type="ECO:0000256" key="2">
    <source>
        <dbReference type="ARBA" id="ARBA00022801"/>
    </source>
</evidence>
<organism evidence="4 5">
    <name type="scientific">Chelativorans salis</name>
    <dbReference type="NCBI Taxonomy" id="2978478"/>
    <lineage>
        <taxon>Bacteria</taxon>
        <taxon>Pseudomonadati</taxon>
        <taxon>Pseudomonadota</taxon>
        <taxon>Alphaproteobacteria</taxon>
        <taxon>Hyphomicrobiales</taxon>
        <taxon>Phyllobacteriaceae</taxon>
        <taxon>Chelativorans</taxon>
    </lineage>
</organism>